<reference evidence="1 2" key="2">
    <citation type="journal article" date="2016" name="J. Biotechnol.">
        <title>Complete genome sequence of Arthrobacter alpinus ERGS4:06, a yellow pigmented bacterium tolerant to cold and radiations isolated from Sikkim Himalaya.</title>
        <authorList>
            <person name="Kumar R."/>
            <person name="Singh D."/>
            <person name="Swarnkar M.K."/>
            <person name="Singh A.K."/>
            <person name="Kumar S."/>
        </authorList>
    </citation>
    <scope>NUCLEOTIDE SEQUENCE [LARGE SCALE GENOMIC DNA]</scope>
    <source>
        <strain evidence="1 2">ERGS4:06</strain>
    </source>
</reference>
<organism evidence="1 2">
    <name type="scientific">Arthrobacter alpinus</name>
    <dbReference type="NCBI Taxonomy" id="656366"/>
    <lineage>
        <taxon>Bacteria</taxon>
        <taxon>Bacillati</taxon>
        <taxon>Actinomycetota</taxon>
        <taxon>Actinomycetes</taxon>
        <taxon>Micrococcales</taxon>
        <taxon>Micrococcaceae</taxon>
        <taxon>Arthrobacter</taxon>
    </lineage>
</organism>
<evidence type="ECO:0000313" key="1">
    <source>
        <dbReference type="EMBL" id="ALO68149.1"/>
    </source>
</evidence>
<dbReference type="EMBL" id="CP013200">
    <property type="protein sequence ID" value="ALO68149.1"/>
    <property type="molecule type" value="Genomic_DNA"/>
</dbReference>
<dbReference type="Proteomes" id="UP000059574">
    <property type="component" value="Chromosome"/>
</dbReference>
<proteinExistence type="predicted"/>
<evidence type="ECO:0000313" key="2">
    <source>
        <dbReference type="Proteomes" id="UP000059574"/>
    </source>
</evidence>
<dbReference type="AlphaFoldDB" id="A0A0S2M2Z3"/>
<accession>A0A0S2M2Z3</accession>
<protein>
    <submittedName>
        <fullName evidence="1">Uncharacterized protein</fullName>
    </submittedName>
</protein>
<name>A0A0S2M2Z3_9MICC</name>
<reference evidence="2" key="1">
    <citation type="submission" date="2015-11" db="EMBL/GenBank/DDBJ databases">
        <authorList>
            <person name="Kumar R."/>
            <person name="Singh D."/>
            <person name="Swarnkar M.K."/>
            <person name="Singh A.K."/>
            <person name="Kumar S."/>
        </authorList>
    </citation>
    <scope>NUCLEOTIDE SEQUENCE [LARGE SCALE GENOMIC DNA]</scope>
    <source>
        <strain evidence="2">ERGS4:06</strain>
    </source>
</reference>
<sequence>MPSAWRLEELTDIAAQVHQGSTASFRIMAADGRQLAEIRTGGAAVFDTNPMNNMAENSVLDVQGEGKFGGINFAFLSYEGQSDNAEMMLTALQPANIKNWGGRLPGLIYTGGSGEFSTVLTSETKLPGVADSLKGIERFETYAKTDEYSQLKNAMLSFEQLKDIAPAEEAGVLGGQCIGARFSYELGDSGLSCQEVKTFLTVMLEEPIHAGVVGRKGVGTCTVAWESEPGYCDVASTGGRFNFSAK</sequence>
<gene>
    <name evidence="1" type="ORF">AS189_18670</name>
</gene>